<organism evidence="2 3">
    <name type="scientific">Halobellus clavatus</name>
    <dbReference type="NCBI Taxonomy" id="660517"/>
    <lineage>
        <taxon>Archaea</taxon>
        <taxon>Methanobacteriati</taxon>
        <taxon>Methanobacteriota</taxon>
        <taxon>Stenosarchaea group</taxon>
        <taxon>Halobacteria</taxon>
        <taxon>Halobacteriales</taxon>
        <taxon>Haloferacaceae</taxon>
        <taxon>Halobellus</taxon>
    </lineage>
</organism>
<dbReference type="OrthoDB" id="238714at2157"/>
<gene>
    <name evidence="2" type="ORF">SAMN04487946_101355</name>
</gene>
<feature type="transmembrane region" description="Helical" evidence="1">
    <location>
        <begin position="20"/>
        <end position="42"/>
    </location>
</feature>
<dbReference type="Pfam" id="PF23922">
    <property type="entry name" value="DUF7261"/>
    <property type="match status" value="1"/>
</dbReference>
<dbReference type="EMBL" id="FNPB01000001">
    <property type="protein sequence ID" value="SDX61214.1"/>
    <property type="molecule type" value="Genomic_DNA"/>
</dbReference>
<evidence type="ECO:0000313" key="2">
    <source>
        <dbReference type="EMBL" id="SDX61214.1"/>
    </source>
</evidence>
<name>A0A1H3D649_9EURY</name>
<keyword evidence="1" id="KW-1133">Transmembrane helix</keyword>
<evidence type="ECO:0000256" key="1">
    <source>
        <dbReference type="SAM" id="Phobius"/>
    </source>
</evidence>
<evidence type="ECO:0000313" key="3">
    <source>
        <dbReference type="Proteomes" id="UP000199170"/>
    </source>
</evidence>
<proteinExistence type="predicted"/>
<accession>A0A1H3D649</accession>
<dbReference type="RefSeq" id="WP_089764474.1">
    <property type="nucleotide sequence ID" value="NZ_FNPB01000001.1"/>
</dbReference>
<keyword evidence="1" id="KW-0812">Transmembrane</keyword>
<dbReference type="AlphaFoldDB" id="A0A1H3D649"/>
<keyword evidence="3" id="KW-1185">Reference proteome</keyword>
<sequence>MADLNGVRRGGSDADRGQLLLVGALSLAVLFVALALLLNTAIYTGNLATREAGVEGTEAIEYTSASREGAVAAIESVNRRNDSSHATLSSALRETMAAWDDTAAHHRAVNGDAANAAVVGTTNGTRIRQREANRNFSSVGGAPDWTVVDGATGIRSIRFEVNATRLKNGPTDSFRMNVSSAEGTRSLSLYNNSTDDPRALIDGPEGTSVCPAGSVTGGTFAVDVANGSIGGASCSALTRLDDTSGTVTVEYDDGDVGGGAYSMVVNGTSSSLSLPGLASPGTDDPDWTDALYGASIRISYRTPQLEYTTTVAVVPA</sequence>
<keyword evidence="1" id="KW-0472">Membrane</keyword>
<dbReference type="Proteomes" id="UP000199170">
    <property type="component" value="Unassembled WGS sequence"/>
</dbReference>
<dbReference type="STRING" id="660517.SAMN04487946_101355"/>
<dbReference type="InterPro" id="IPR055685">
    <property type="entry name" value="DUF7261"/>
</dbReference>
<protein>
    <submittedName>
        <fullName evidence="2">Uncharacterized protein</fullName>
    </submittedName>
</protein>
<reference evidence="3" key="1">
    <citation type="submission" date="2016-10" db="EMBL/GenBank/DDBJ databases">
        <authorList>
            <person name="Varghese N."/>
            <person name="Submissions S."/>
        </authorList>
    </citation>
    <scope>NUCLEOTIDE SEQUENCE [LARGE SCALE GENOMIC DNA]</scope>
    <source>
        <strain evidence="3">CGMCC 1.10118</strain>
    </source>
</reference>